<feature type="region of interest" description="Disordered" evidence="1">
    <location>
        <begin position="46"/>
        <end position="96"/>
    </location>
</feature>
<feature type="region of interest" description="Disordered" evidence="1">
    <location>
        <begin position="1"/>
        <end position="27"/>
    </location>
</feature>
<dbReference type="AlphaFoldDB" id="A0A645I2Q7"/>
<protein>
    <submittedName>
        <fullName evidence="2">Uncharacterized protein</fullName>
    </submittedName>
</protein>
<evidence type="ECO:0000313" key="2">
    <source>
        <dbReference type="EMBL" id="MPN45440.1"/>
    </source>
</evidence>
<gene>
    <name evidence="2" type="ORF">SDC9_193007</name>
</gene>
<accession>A0A645I2Q7</accession>
<dbReference type="EMBL" id="VSSQ01105358">
    <property type="protein sequence ID" value="MPN45440.1"/>
    <property type="molecule type" value="Genomic_DNA"/>
</dbReference>
<organism evidence="2">
    <name type="scientific">bioreactor metagenome</name>
    <dbReference type="NCBI Taxonomy" id="1076179"/>
    <lineage>
        <taxon>unclassified sequences</taxon>
        <taxon>metagenomes</taxon>
        <taxon>ecological metagenomes</taxon>
    </lineage>
</organism>
<proteinExistence type="predicted"/>
<name>A0A645I2Q7_9ZZZZ</name>
<evidence type="ECO:0000256" key="1">
    <source>
        <dbReference type="SAM" id="MobiDB-lite"/>
    </source>
</evidence>
<sequence length="96" mass="11525">MKNGQNLREGRRRADYQHTGNESPRRLYKNWNDIPVCDRLIDEEADKERVQHRHESRLRRRYDPSVDAAENDDRRHQRPGAVAQYLPKSLRAQFVD</sequence>
<feature type="compositionally biased region" description="Basic residues" evidence="1">
    <location>
        <begin position="50"/>
        <end position="60"/>
    </location>
</feature>
<reference evidence="2" key="1">
    <citation type="submission" date="2019-08" db="EMBL/GenBank/DDBJ databases">
        <authorList>
            <person name="Kucharzyk K."/>
            <person name="Murdoch R.W."/>
            <person name="Higgins S."/>
            <person name="Loffler F."/>
        </authorList>
    </citation>
    <scope>NUCLEOTIDE SEQUENCE</scope>
</reference>
<comment type="caution">
    <text evidence="2">The sequence shown here is derived from an EMBL/GenBank/DDBJ whole genome shotgun (WGS) entry which is preliminary data.</text>
</comment>